<evidence type="ECO:0000313" key="3">
    <source>
        <dbReference type="Proteomes" id="UP000237105"/>
    </source>
</evidence>
<accession>A0A2P5AHF7</accession>
<evidence type="ECO:0000259" key="1">
    <source>
        <dbReference type="Pfam" id="PF08268"/>
    </source>
</evidence>
<organism evidence="2 3">
    <name type="scientific">Parasponia andersonii</name>
    <name type="common">Sponia andersonii</name>
    <dbReference type="NCBI Taxonomy" id="3476"/>
    <lineage>
        <taxon>Eukaryota</taxon>
        <taxon>Viridiplantae</taxon>
        <taxon>Streptophyta</taxon>
        <taxon>Embryophyta</taxon>
        <taxon>Tracheophyta</taxon>
        <taxon>Spermatophyta</taxon>
        <taxon>Magnoliopsida</taxon>
        <taxon>eudicotyledons</taxon>
        <taxon>Gunneridae</taxon>
        <taxon>Pentapetalae</taxon>
        <taxon>rosids</taxon>
        <taxon>fabids</taxon>
        <taxon>Rosales</taxon>
        <taxon>Cannabaceae</taxon>
        <taxon>Parasponia</taxon>
    </lineage>
</organism>
<dbReference type="EMBL" id="JXTB01000588">
    <property type="protein sequence ID" value="PON35982.1"/>
    <property type="molecule type" value="Genomic_DNA"/>
</dbReference>
<dbReference type="Pfam" id="PF08268">
    <property type="entry name" value="FBA_3"/>
    <property type="match status" value="1"/>
</dbReference>
<dbReference type="InterPro" id="IPR013187">
    <property type="entry name" value="F-box-assoc_dom_typ3"/>
</dbReference>
<gene>
    <name evidence="2" type="ORF">PanWU01x14_331880</name>
</gene>
<dbReference type="Proteomes" id="UP000237105">
    <property type="component" value="Unassembled WGS sequence"/>
</dbReference>
<feature type="domain" description="F-box associated beta-propeller type 3" evidence="1">
    <location>
        <begin position="29"/>
        <end position="124"/>
    </location>
</feature>
<name>A0A2P5AHF7_PARAD</name>
<proteinExistence type="predicted"/>
<dbReference type="OrthoDB" id="1644187at2759"/>
<protein>
    <recommendedName>
        <fullName evidence="1">F-box associated beta-propeller type 3 domain-containing protein</fullName>
    </recommendedName>
</protein>
<evidence type="ECO:0000313" key="2">
    <source>
        <dbReference type="EMBL" id="PON35982.1"/>
    </source>
</evidence>
<comment type="caution">
    <text evidence="2">The sequence shown here is derived from an EMBL/GenBank/DDBJ whole genome shotgun (WGS) entry which is preliminary data.</text>
</comment>
<sequence length="211" mass="23780">MYFAEDLVVEIMFVAASGVSPGIQVRQQDLITSYPIPREKDMRYLTTYHSNGIICLVRESKDIMLWNPALMEAKFLPKPGLEYTWGTIGMGFGHDSIANDYKFVSIASHCRYRDYYVSLLILDGAARGLVSYNLRIRKRRNMNFAIKGPCSIVTGYLACSYVKSSVSVIGRGEGRPRKLKLVQVKCIHLGANMIIGNTRGLSTKGYWCWST</sequence>
<dbReference type="AlphaFoldDB" id="A0A2P5AHF7"/>
<reference evidence="3" key="1">
    <citation type="submission" date="2016-06" db="EMBL/GenBank/DDBJ databases">
        <title>Parallel loss of symbiosis genes in relatives of nitrogen-fixing non-legume Parasponia.</title>
        <authorList>
            <person name="Van Velzen R."/>
            <person name="Holmer R."/>
            <person name="Bu F."/>
            <person name="Rutten L."/>
            <person name="Van Zeijl A."/>
            <person name="Liu W."/>
            <person name="Santuari L."/>
            <person name="Cao Q."/>
            <person name="Sharma T."/>
            <person name="Shen D."/>
            <person name="Roswanjaya Y."/>
            <person name="Wardhani T."/>
            <person name="Kalhor M.S."/>
            <person name="Jansen J."/>
            <person name="Van den Hoogen J."/>
            <person name="Gungor B."/>
            <person name="Hartog M."/>
            <person name="Hontelez J."/>
            <person name="Verver J."/>
            <person name="Yang W.-C."/>
            <person name="Schijlen E."/>
            <person name="Repin R."/>
            <person name="Schilthuizen M."/>
            <person name="Schranz E."/>
            <person name="Heidstra R."/>
            <person name="Miyata K."/>
            <person name="Fedorova E."/>
            <person name="Kohlen W."/>
            <person name="Bisseling T."/>
            <person name="Smit S."/>
            <person name="Geurts R."/>
        </authorList>
    </citation>
    <scope>NUCLEOTIDE SEQUENCE [LARGE SCALE GENOMIC DNA]</scope>
    <source>
        <strain evidence="3">cv. WU1-14</strain>
    </source>
</reference>
<keyword evidence="3" id="KW-1185">Reference proteome</keyword>